<organism evidence="4 5">
    <name type="scientific">Suilimivivens aceti</name>
    <dbReference type="NCBI Taxonomy" id="2981774"/>
    <lineage>
        <taxon>Bacteria</taxon>
        <taxon>Bacillati</taxon>
        <taxon>Bacillota</taxon>
        <taxon>Clostridia</taxon>
        <taxon>Lachnospirales</taxon>
        <taxon>Lachnospiraceae</taxon>
        <taxon>Suilimivivens</taxon>
    </lineage>
</organism>
<evidence type="ECO:0000256" key="2">
    <source>
        <dbReference type="ARBA" id="ARBA00022801"/>
    </source>
</evidence>
<evidence type="ECO:0000259" key="3">
    <source>
        <dbReference type="Pfam" id="PF00149"/>
    </source>
</evidence>
<dbReference type="Pfam" id="PF00149">
    <property type="entry name" value="Metallophos"/>
    <property type="match status" value="1"/>
</dbReference>
<comment type="caution">
    <text evidence="4">The sequence shown here is derived from an EMBL/GenBank/DDBJ whole genome shotgun (WGS) entry which is preliminary data.</text>
</comment>
<dbReference type="SUPFAM" id="SSF56300">
    <property type="entry name" value="Metallo-dependent phosphatases"/>
    <property type="match status" value="1"/>
</dbReference>
<protein>
    <submittedName>
        <fullName evidence="4">Metallophosphoesterase</fullName>
    </submittedName>
</protein>
<dbReference type="Gene3D" id="3.60.21.10">
    <property type="match status" value="1"/>
</dbReference>
<gene>
    <name evidence="4" type="ORF">OCV77_05530</name>
</gene>
<feature type="domain" description="Calcineurin-like phosphoesterase" evidence="3">
    <location>
        <begin position="43"/>
        <end position="220"/>
    </location>
</feature>
<accession>A0ABT2T171</accession>
<sequence>MNCLITIICVLVLFFVIVMIIDCNRFVKREYCCESGKLKREGTFVLLSDLHNKSFGKQNERLFRAIEQEKPDAILIAGDMYTSSAREDNQEIAAFVQRLAERYPVYYGNGNHEQKTRLFPEIFGDRYTVFADRICQAGVRLLVNDKWYLPDYNMEIYGLEVGREYYHKPTKMLMSEAYMEEMLGKADENRYNLLIAHNPEYFDNYAAWGADLTVSGHIHGGLMRLPVLGGVISPRLCLFPHYDGGRFTKAGREMILSRGLGTHTLPIRIFNPGELVVIHLKPKNR</sequence>
<dbReference type="InterPro" id="IPR051158">
    <property type="entry name" value="Metallophosphoesterase_sf"/>
</dbReference>
<dbReference type="RefSeq" id="WP_262573951.1">
    <property type="nucleotide sequence ID" value="NZ_JAOQKJ010000004.1"/>
</dbReference>
<evidence type="ECO:0000256" key="1">
    <source>
        <dbReference type="ARBA" id="ARBA00022723"/>
    </source>
</evidence>
<proteinExistence type="predicted"/>
<keyword evidence="5" id="KW-1185">Reference proteome</keyword>
<reference evidence="4 5" key="1">
    <citation type="journal article" date="2021" name="ISME Commun">
        <title>Automated analysis of genomic sequences facilitates high-throughput and comprehensive description of bacteria.</title>
        <authorList>
            <person name="Hitch T.C.A."/>
        </authorList>
    </citation>
    <scope>NUCLEOTIDE SEQUENCE [LARGE SCALE GENOMIC DNA]</scope>
    <source>
        <strain evidence="4 5">Sanger_18</strain>
    </source>
</reference>
<dbReference type="PANTHER" id="PTHR31302:SF31">
    <property type="entry name" value="PHOSPHODIESTERASE YAEI"/>
    <property type="match status" value="1"/>
</dbReference>
<dbReference type="InterPro" id="IPR004843">
    <property type="entry name" value="Calcineurin-like_PHP"/>
</dbReference>
<keyword evidence="2" id="KW-0378">Hydrolase</keyword>
<name>A0ABT2T171_9FIRM</name>
<keyword evidence="1" id="KW-0479">Metal-binding</keyword>
<evidence type="ECO:0000313" key="5">
    <source>
        <dbReference type="Proteomes" id="UP001652432"/>
    </source>
</evidence>
<dbReference type="InterPro" id="IPR029052">
    <property type="entry name" value="Metallo-depent_PP-like"/>
</dbReference>
<dbReference type="EMBL" id="JAOQKJ010000004">
    <property type="protein sequence ID" value="MCU6743960.1"/>
    <property type="molecule type" value="Genomic_DNA"/>
</dbReference>
<dbReference type="PANTHER" id="PTHR31302">
    <property type="entry name" value="TRANSMEMBRANE PROTEIN WITH METALLOPHOSPHOESTERASE DOMAIN-RELATED"/>
    <property type="match status" value="1"/>
</dbReference>
<dbReference type="Proteomes" id="UP001652432">
    <property type="component" value="Unassembled WGS sequence"/>
</dbReference>
<evidence type="ECO:0000313" key="4">
    <source>
        <dbReference type="EMBL" id="MCU6743960.1"/>
    </source>
</evidence>